<protein>
    <submittedName>
        <fullName evidence="2">Uncharacterized protein</fullName>
    </submittedName>
</protein>
<evidence type="ECO:0000256" key="1">
    <source>
        <dbReference type="SAM" id="MobiDB-lite"/>
    </source>
</evidence>
<proteinExistence type="predicted"/>
<name>A0A1B6DV83_9HEMI</name>
<organism evidence="2">
    <name type="scientific">Clastoptera arizonana</name>
    <name type="common">Arizona spittle bug</name>
    <dbReference type="NCBI Taxonomy" id="38151"/>
    <lineage>
        <taxon>Eukaryota</taxon>
        <taxon>Metazoa</taxon>
        <taxon>Ecdysozoa</taxon>
        <taxon>Arthropoda</taxon>
        <taxon>Hexapoda</taxon>
        <taxon>Insecta</taxon>
        <taxon>Pterygota</taxon>
        <taxon>Neoptera</taxon>
        <taxon>Paraneoptera</taxon>
        <taxon>Hemiptera</taxon>
        <taxon>Auchenorrhyncha</taxon>
        <taxon>Cercopoidea</taxon>
        <taxon>Clastopteridae</taxon>
        <taxon>Clastoptera</taxon>
    </lineage>
</organism>
<dbReference type="InterPro" id="IPR016024">
    <property type="entry name" value="ARM-type_fold"/>
</dbReference>
<dbReference type="InterPro" id="IPR011989">
    <property type="entry name" value="ARM-like"/>
</dbReference>
<dbReference type="Gene3D" id="1.25.10.10">
    <property type="entry name" value="Leucine-rich Repeat Variant"/>
    <property type="match status" value="1"/>
</dbReference>
<evidence type="ECO:0000313" key="2">
    <source>
        <dbReference type="EMBL" id="JAS29596.1"/>
    </source>
</evidence>
<feature type="non-terminal residue" evidence="2">
    <location>
        <position position="1"/>
    </location>
</feature>
<sequence length="390" mass="43184">IVKDMLSKGGYIYLLDLLFNSNVLEVKIKAAELLGRLYSDKLSGPRVRLALDKFLPSAITDALRESPSGSVQLLETNQENPELVWDEDSRKQVSVVIKNLTRRHYLAQKVNSNVDLKLPEKNVLGAQSKEIIVGGVYLRLFNNNPGWILRKPREFLSELLETCIKVNTKDPPNYELLEVVVSALLNLLQAHPNLADQVPAMGHIPRLCAQMSPRSSPHIPRTVIRILHQLATSEVCISTLSQINFLKPMKTAMQENSDIVNIGCDTMGRLFMCHKDQLVKQALDADLIPYLLSLLDGRLQGSEHAARSKALVVKALKSMCQNQAHGVAVSSLLEQSPVWASYSEQKHDLFITNTPTQGYLQGVPATAGYLTQGSSQPLPTSPPPIDKDDS</sequence>
<dbReference type="GO" id="GO:0007032">
    <property type="term" value="P:endosome organization"/>
    <property type="evidence" value="ECO:0007669"/>
    <property type="project" value="InterPro"/>
</dbReference>
<dbReference type="InterPro" id="IPR044978">
    <property type="entry name" value="GRV2/DNAJC13"/>
</dbReference>
<reference evidence="2" key="1">
    <citation type="submission" date="2015-12" db="EMBL/GenBank/DDBJ databases">
        <title>De novo transcriptome assembly of four potential Pierce s Disease insect vectors from Arizona vineyards.</title>
        <authorList>
            <person name="Tassone E.E."/>
        </authorList>
    </citation>
    <scope>NUCLEOTIDE SEQUENCE</scope>
</reference>
<gene>
    <name evidence="2" type="ORF">g.30230</name>
</gene>
<dbReference type="AlphaFoldDB" id="A0A1B6DV83"/>
<dbReference type="SUPFAM" id="SSF48371">
    <property type="entry name" value="ARM repeat"/>
    <property type="match status" value="1"/>
</dbReference>
<dbReference type="PANTHER" id="PTHR36983:SF2">
    <property type="entry name" value="DNAJ HOMOLOG SUBFAMILY C MEMBER 13"/>
    <property type="match status" value="1"/>
</dbReference>
<dbReference type="GO" id="GO:0006898">
    <property type="term" value="P:receptor-mediated endocytosis"/>
    <property type="evidence" value="ECO:0007669"/>
    <property type="project" value="TreeGrafter"/>
</dbReference>
<dbReference type="GO" id="GO:0010008">
    <property type="term" value="C:endosome membrane"/>
    <property type="evidence" value="ECO:0007669"/>
    <property type="project" value="TreeGrafter"/>
</dbReference>
<dbReference type="EMBL" id="GEDC01007702">
    <property type="protein sequence ID" value="JAS29596.1"/>
    <property type="molecule type" value="Transcribed_RNA"/>
</dbReference>
<dbReference type="GO" id="GO:2000641">
    <property type="term" value="P:regulation of early endosome to late endosome transport"/>
    <property type="evidence" value="ECO:0007669"/>
    <property type="project" value="InterPro"/>
</dbReference>
<dbReference type="PANTHER" id="PTHR36983">
    <property type="entry name" value="DNAJ HOMOLOG SUBFAMILY C MEMBER 13"/>
    <property type="match status" value="1"/>
</dbReference>
<feature type="region of interest" description="Disordered" evidence="1">
    <location>
        <begin position="370"/>
        <end position="390"/>
    </location>
</feature>
<accession>A0A1B6DV83</accession>